<proteinExistence type="predicted"/>
<gene>
    <name evidence="2" type="ORF">HYPSUDRAFT_566398</name>
</gene>
<evidence type="ECO:0000256" key="1">
    <source>
        <dbReference type="SAM" id="MobiDB-lite"/>
    </source>
</evidence>
<dbReference type="AlphaFoldDB" id="A0A0D2MJU2"/>
<sequence length="173" mass="18974">MRRYFQRTRIAFCDSSAAVHVLGQQCVPRYPYVPLGVPQTPTLNMSFHAMARMIYEEGREARRVTSAPTGSVVRPLMPLRVVGSAKNAHARYGMTWRRMIGEEGGEAPGERRAHSGNPAWCRCWPLARVATSPHSSAQRAASSRLPAARSTRPSAPAAPSSCQCVPGYLGCEY</sequence>
<evidence type="ECO:0000313" key="3">
    <source>
        <dbReference type="Proteomes" id="UP000054270"/>
    </source>
</evidence>
<accession>A0A0D2MJU2</accession>
<feature type="region of interest" description="Disordered" evidence="1">
    <location>
        <begin position="134"/>
        <end position="160"/>
    </location>
</feature>
<name>A0A0D2MJU2_HYPSF</name>
<protein>
    <submittedName>
        <fullName evidence="2">Uncharacterized protein</fullName>
    </submittedName>
</protein>
<dbReference type="EMBL" id="KN817540">
    <property type="protein sequence ID" value="KJA23973.1"/>
    <property type="molecule type" value="Genomic_DNA"/>
</dbReference>
<dbReference type="Proteomes" id="UP000054270">
    <property type="component" value="Unassembled WGS sequence"/>
</dbReference>
<evidence type="ECO:0000313" key="2">
    <source>
        <dbReference type="EMBL" id="KJA23973.1"/>
    </source>
</evidence>
<keyword evidence="3" id="KW-1185">Reference proteome</keyword>
<reference evidence="3" key="1">
    <citation type="submission" date="2014-04" db="EMBL/GenBank/DDBJ databases">
        <title>Evolutionary Origins and Diversification of the Mycorrhizal Mutualists.</title>
        <authorList>
            <consortium name="DOE Joint Genome Institute"/>
            <consortium name="Mycorrhizal Genomics Consortium"/>
            <person name="Kohler A."/>
            <person name="Kuo A."/>
            <person name="Nagy L.G."/>
            <person name="Floudas D."/>
            <person name="Copeland A."/>
            <person name="Barry K.W."/>
            <person name="Cichocki N."/>
            <person name="Veneault-Fourrey C."/>
            <person name="LaButti K."/>
            <person name="Lindquist E.A."/>
            <person name="Lipzen A."/>
            <person name="Lundell T."/>
            <person name="Morin E."/>
            <person name="Murat C."/>
            <person name="Riley R."/>
            <person name="Ohm R."/>
            <person name="Sun H."/>
            <person name="Tunlid A."/>
            <person name="Henrissat B."/>
            <person name="Grigoriev I.V."/>
            <person name="Hibbett D.S."/>
            <person name="Martin F."/>
        </authorList>
    </citation>
    <scope>NUCLEOTIDE SEQUENCE [LARGE SCALE GENOMIC DNA]</scope>
    <source>
        <strain evidence="3">FD-334 SS-4</strain>
    </source>
</reference>
<organism evidence="2 3">
    <name type="scientific">Hypholoma sublateritium (strain FD-334 SS-4)</name>
    <dbReference type="NCBI Taxonomy" id="945553"/>
    <lineage>
        <taxon>Eukaryota</taxon>
        <taxon>Fungi</taxon>
        <taxon>Dikarya</taxon>
        <taxon>Basidiomycota</taxon>
        <taxon>Agaricomycotina</taxon>
        <taxon>Agaricomycetes</taxon>
        <taxon>Agaricomycetidae</taxon>
        <taxon>Agaricales</taxon>
        <taxon>Agaricineae</taxon>
        <taxon>Strophariaceae</taxon>
        <taxon>Hypholoma</taxon>
    </lineage>
</organism>